<dbReference type="Proteomes" id="UP000585474">
    <property type="component" value="Unassembled WGS sequence"/>
</dbReference>
<keyword evidence="5" id="KW-1185">Reference proteome</keyword>
<feature type="transmembrane region" description="Helical" evidence="2">
    <location>
        <begin position="449"/>
        <end position="475"/>
    </location>
</feature>
<keyword evidence="2" id="KW-1133">Transmembrane helix</keyword>
<dbReference type="SMART" id="SM00248">
    <property type="entry name" value="ANK"/>
    <property type="match status" value="5"/>
</dbReference>
<name>A0A7J0DEW5_9ERIC</name>
<dbReference type="Gene3D" id="1.25.40.20">
    <property type="entry name" value="Ankyrin repeat-containing domain"/>
    <property type="match status" value="2"/>
</dbReference>
<keyword evidence="2" id="KW-0812">Transmembrane</keyword>
<feature type="compositionally biased region" description="Basic and acidic residues" evidence="1">
    <location>
        <begin position="119"/>
        <end position="140"/>
    </location>
</feature>
<evidence type="ECO:0000313" key="4">
    <source>
        <dbReference type="EMBL" id="GFS33784.1"/>
    </source>
</evidence>
<keyword evidence="2" id="KW-0472">Membrane</keyword>
<evidence type="ECO:0000256" key="1">
    <source>
        <dbReference type="SAM" id="MobiDB-lite"/>
    </source>
</evidence>
<protein>
    <submittedName>
        <fullName evidence="4">Ankyrin repeat family protein</fullName>
    </submittedName>
</protein>
<feature type="transmembrane region" description="Helical" evidence="2">
    <location>
        <begin position="482"/>
        <end position="506"/>
    </location>
</feature>
<feature type="region of interest" description="Disordered" evidence="1">
    <location>
        <begin position="117"/>
        <end position="157"/>
    </location>
</feature>
<dbReference type="InterPro" id="IPR036770">
    <property type="entry name" value="Ankyrin_rpt-contain_sf"/>
</dbReference>
<feature type="transmembrane region" description="Helical" evidence="2">
    <location>
        <begin position="366"/>
        <end position="386"/>
    </location>
</feature>
<comment type="caution">
    <text evidence="4">The sequence shown here is derived from an EMBL/GenBank/DDBJ whole genome shotgun (WGS) entry which is preliminary data.</text>
</comment>
<accession>A0A7J0DEW5</accession>
<evidence type="ECO:0000256" key="2">
    <source>
        <dbReference type="SAM" id="Phobius"/>
    </source>
</evidence>
<proteinExistence type="predicted"/>
<dbReference type="OrthoDB" id="1652385at2759"/>
<sequence>MPLEALELFDGKDYTALHVAAWAGNTTAAKVLVRKHPELLYIYSPRHHRLPIHVAARHGRKDTLSYLLNVTKDDHPVCKPYQEQSGIWLLMYAITSEFYDVALNLIHRNPKLATSEIQIGDKKKTSKSEPGDNKAKKETSGDNTAAKKAPSFQDPRSPLANLAAHVSAFPRRSRLYSLPPIKNIREKKQKHYHALQLAKCLCKEIQSLNGSNDYESFAKDPLFTAAKLGVHEVVEEIVDLFPSLVWARDSDNCSIFHHAIVQRHENVFNLLYQMSEHKKMITSFRDNNENTTLHLAGKLAPPNKLNLVPGAALQMQRELQWFEEVKKFVIPYYMIWRNKDNETAEMVFTEAHKELVVEGEKWMKGIANSCTIAATLIATIAFAAAISVPGGNNDANGLPILSNDQAFFVFAISNAFSLFTSITSLVMFFSILTSNYAEKDFLFALPTMLIIGLVTLFLSITAMMIAFGSIVYLLFDYNKRRVLITTGVFTIIPILSFGCLEFPLLLDLITSTYGGGIFGKKSNRLFY</sequence>
<gene>
    <name evidence="4" type="ORF">Acr_00g0030590</name>
</gene>
<evidence type="ECO:0000259" key="3">
    <source>
        <dbReference type="Pfam" id="PF13962"/>
    </source>
</evidence>
<evidence type="ECO:0000313" key="5">
    <source>
        <dbReference type="Proteomes" id="UP000585474"/>
    </source>
</evidence>
<dbReference type="PANTHER" id="PTHR24177">
    <property type="entry name" value="CASKIN"/>
    <property type="match status" value="1"/>
</dbReference>
<dbReference type="InterPro" id="IPR002110">
    <property type="entry name" value="Ankyrin_rpt"/>
</dbReference>
<dbReference type="Pfam" id="PF12796">
    <property type="entry name" value="Ank_2"/>
    <property type="match status" value="1"/>
</dbReference>
<dbReference type="GO" id="GO:0016020">
    <property type="term" value="C:membrane"/>
    <property type="evidence" value="ECO:0007669"/>
    <property type="project" value="TreeGrafter"/>
</dbReference>
<dbReference type="AlphaFoldDB" id="A0A7J0DEW5"/>
<dbReference type="EMBL" id="BJWL01000198">
    <property type="protein sequence ID" value="GFS33784.1"/>
    <property type="molecule type" value="Genomic_DNA"/>
</dbReference>
<organism evidence="4 5">
    <name type="scientific">Actinidia rufa</name>
    <dbReference type="NCBI Taxonomy" id="165716"/>
    <lineage>
        <taxon>Eukaryota</taxon>
        <taxon>Viridiplantae</taxon>
        <taxon>Streptophyta</taxon>
        <taxon>Embryophyta</taxon>
        <taxon>Tracheophyta</taxon>
        <taxon>Spermatophyta</taxon>
        <taxon>Magnoliopsida</taxon>
        <taxon>eudicotyledons</taxon>
        <taxon>Gunneridae</taxon>
        <taxon>Pentapetalae</taxon>
        <taxon>asterids</taxon>
        <taxon>Ericales</taxon>
        <taxon>Actinidiaceae</taxon>
        <taxon>Actinidia</taxon>
    </lineage>
</organism>
<dbReference type="SUPFAM" id="SSF48403">
    <property type="entry name" value="Ankyrin repeat"/>
    <property type="match status" value="1"/>
</dbReference>
<feature type="transmembrane region" description="Helical" evidence="2">
    <location>
        <begin position="407"/>
        <end position="429"/>
    </location>
</feature>
<dbReference type="Pfam" id="PF13962">
    <property type="entry name" value="PGG"/>
    <property type="match status" value="1"/>
</dbReference>
<dbReference type="PANTHER" id="PTHR24177:SF435">
    <property type="entry name" value="ANKYRIN REPEAT-CONTAINING PROTEIN NPR4-LIKE"/>
    <property type="match status" value="1"/>
</dbReference>
<reference evidence="5" key="1">
    <citation type="submission" date="2019-07" db="EMBL/GenBank/DDBJ databases">
        <title>De Novo Assembly of kiwifruit Actinidia rufa.</title>
        <authorList>
            <person name="Sugita-Konishi S."/>
            <person name="Sato K."/>
            <person name="Mori E."/>
            <person name="Abe Y."/>
            <person name="Kisaki G."/>
            <person name="Hamano K."/>
            <person name="Suezawa K."/>
            <person name="Otani M."/>
            <person name="Fukuda T."/>
            <person name="Manabe T."/>
            <person name="Gomi K."/>
            <person name="Tabuchi M."/>
            <person name="Akimitsu K."/>
            <person name="Kataoka I."/>
        </authorList>
    </citation>
    <scope>NUCLEOTIDE SEQUENCE [LARGE SCALE GENOMIC DNA]</scope>
    <source>
        <strain evidence="5">cv. Fuchu</strain>
    </source>
</reference>
<feature type="domain" description="PGG" evidence="3">
    <location>
        <begin position="360"/>
        <end position="472"/>
    </location>
</feature>
<dbReference type="InterPro" id="IPR026961">
    <property type="entry name" value="PGG_dom"/>
</dbReference>